<proteinExistence type="predicted"/>
<dbReference type="OrthoDB" id="3520699at2759"/>
<feature type="domain" description="Zn(2)-C6 fungal-type" evidence="2">
    <location>
        <begin position="29"/>
        <end position="59"/>
    </location>
</feature>
<dbReference type="EMBL" id="PDLN01000019">
    <property type="protein sequence ID" value="RDW60287.1"/>
    <property type="molecule type" value="Genomic_DNA"/>
</dbReference>
<name>A0A3D8QEY4_9HELO</name>
<dbReference type="SMART" id="SM00066">
    <property type="entry name" value="GAL4"/>
    <property type="match status" value="1"/>
</dbReference>
<reference evidence="3 4" key="1">
    <citation type="journal article" date="2018" name="IMA Fungus">
        <title>IMA Genome-F 9: Draft genome sequence of Annulohypoxylon stygium, Aspergillus mulundensis, Berkeleyomyces basicola (syn. Thielaviopsis basicola), Ceratocystis smalleyi, two Cercospora beticola strains, Coleophoma cylindrospora, Fusarium fracticaudum, Phialophora cf. hyalina, and Morchella septimelata.</title>
        <authorList>
            <person name="Wingfield B.D."/>
            <person name="Bills G.F."/>
            <person name="Dong Y."/>
            <person name="Huang W."/>
            <person name="Nel W.J."/>
            <person name="Swalarsk-Parry B.S."/>
            <person name="Vaghefi N."/>
            <person name="Wilken P.M."/>
            <person name="An Z."/>
            <person name="de Beer Z.W."/>
            <person name="De Vos L."/>
            <person name="Chen L."/>
            <person name="Duong T.A."/>
            <person name="Gao Y."/>
            <person name="Hammerbacher A."/>
            <person name="Kikkert J.R."/>
            <person name="Li Y."/>
            <person name="Li H."/>
            <person name="Li K."/>
            <person name="Li Q."/>
            <person name="Liu X."/>
            <person name="Ma X."/>
            <person name="Naidoo K."/>
            <person name="Pethybridge S.J."/>
            <person name="Sun J."/>
            <person name="Steenkamp E.T."/>
            <person name="van der Nest M.A."/>
            <person name="van Wyk S."/>
            <person name="Wingfield M.J."/>
            <person name="Xiong C."/>
            <person name="Yue Q."/>
            <person name="Zhang X."/>
        </authorList>
    </citation>
    <scope>NUCLEOTIDE SEQUENCE [LARGE SCALE GENOMIC DNA]</scope>
    <source>
        <strain evidence="3 4">BP5796</strain>
    </source>
</reference>
<keyword evidence="4" id="KW-1185">Reference proteome</keyword>
<comment type="caution">
    <text evidence="3">The sequence shown here is derived from an EMBL/GenBank/DDBJ whole genome shotgun (WGS) entry which is preliminary data.</text>
</comment>
<sequence>MFSTLRIDNAHVTVVDRFEWNAEGLERSSCVACRLKKIRCSRETRGCGKCISKRIACEYKKSKSSRASERTKKKALASTNVHRDNHKEKLFTGLDNSIQNYQRDLGSPLARSNLRHDSSAMPLTVQDPHLELAVTSTDLFSTTFDHWNDQLVPQDLMELVNDPWIIQCLESASLPAVEPLSLVVSPKGGTLQVPREAMEDSVAASATTGRGISEAQSTYRSPCSCLDIVLSLIEAITIEDDQASLANVPRSLRLYKNSLNQSKSLLECSSCISKDRVLMLLVVLSRALVTAYERVVVILTQQYDKLHPNSGQSDHATNRHNIQASHKLVVREYELEAEEEPCVFGGLVTLQLGTLTFFFARLKALLLATGCGANVQVLQTVWSRAKAQLRYCTSRCVEDAA</sequence>
<dbReference type="Gene3D" id="4.10.240.10">
    <property type="entry name" value="Zn(2)-C6 fungal-type DNA-binding domain"/>
    <property type="match status" value="1"/>
</dbReference>
<dbReference type="Proteomes" id="UP000256328">
    <property type="component" value="Unassembled WGS sequence"/>
</dbReference>
<dbReference type="GO" id="GO:0008270">
    <property type="term" value="F:zinc ion binding"/>
    <property type="evidence" value="ECO:0007669"/>
    <property type="project" value="InterPro"/>
</dbReference>
<dbReference type="InterPro" id="IPR036864">
    <property type="entry name" value="Zn2-C6_fun-type_DNA-bd_sf"/>
</dbReference>
<dbReference type="Pfam" id="PF00172">
    <property type="entry name" value="Zn_clus"/>
    <property type="match status" value="1"/>
</dbReference>
<dbReference type="GO" id="GO:0000981">
    <property type="term" value="F:DNA-binding transcription factor activity, RNA polymerase II-specific"/>
    <property type="evidence" value="ECO:0007669"/>
    <property type="project" value="InterPro"/>
</dbReference>
<organism evidence="3 4">
    <name type="scientific">Coleophoma crateriformis</name>
    <dbReference type="NCBI Taxonomy" id="565419"/>
    <lineage>
        <taxon>Eukaryota</taxon>
        <taxon>Fungi</taxon>
        <taxon>Dikarya</taxon>
        <taxon>Ascomycota</taxon>
        <taxon>Pezizomycotina</taxon>
        <taxon>Leotiomycetes</taxon>
        <taxon>Helotiales</taxon>
        <taxon>Dermateaceae</taxon>
        <taxon>Coleophoma</taxon>
    </lineage>
</organism>
<evidence type="ECO:0000313" key="3">
    <source>
        <dbReference type="EMBL" id="RDW60287.1"/>
    </source>
</evidence>
<dbReference type="PROSITE" id="PS50048">
    <property type="entry name" value="ZN2_CY6_FUNGAL_2"/>
    <property type="match status" value="1"/>
</dbReference>
<gene>
    <name evidence="3" type="ORF">BP5796_11893</name>
</gene>
<keyword evidence="1" id="KW-0539">Nucleus</keyword>
<dbReference type="PROSITE" id="PS00463">
    <property type="entry name" value="ZN2_CY6_FUNGAL_1"/>
    <property type="match status" value="1"/>
</dbReference>
<dbReference type="CDD" id="cd00067">
    <property type="entry name" value="GAL4"/>
    <property type="match status" value="1"/>
</dbReference>
<dbReference type="InterPro" id="IPR001138">
    <property type="entry name" value="Zn2Cys6_DnaBD"/>
</dbReference>
<protein>
    <recommendedName>
        <fullName evidence="2">Zn(2)-C6 fungal-type domain-containing protein</fullName>
    </recommendedName>
</protein>
<dbReference type="AlphaFoldDB" id="A0A3D8QEY4"/>
<evidence type="ECO:0000313" key="4">
    <source>
        <dbReference type="Proteomes" id="UP000256328"/>
    </source>
</evidence>
<dbReference type="SUPFAM" id="SSF57701">
    <property type="entry name" value="Zn2/Cys6 DNA-binding domain"/>
    <property type="match status" value="1"/>
</dbReference>
<evidence type="ECO:0000256" key="1">
    <source>
        <dbReference type="ARBA" id="ARBA00023242"/>
    </source>
</evidence>
<accession>A0A3D8QEY4</accession>
<evidence type="ECO:0000259" key="2">
    <source>
        <dbReference type="PROSITE" id="PS50048"/>
    </source>
</evidence>